<protein>
    <recommendedName>
        <fullName evidence="4">Cadherin domain-containing protein</fullName>
    </recommendedName>
</protein>
<evidence type="ECO:0000256" key="1">
    <source>
        <dbReference type="SAM" id="Phobius"/>
    </source>
</evidence>
<dbReference type="InterPro" id="IPR015919">
    <property type="entry name" value="Cadherin-like_sf"/>
</dbReference>
<dbReference type="GO" id="GO:0005509">
    <property type="term" value="F:calcium ion binding"/>
    <property type="evidence" value="ECO:0007669"/>
    <property type="project" value="InterPro"/>
</dbReference>
<evidence type="ECO:0000313" key="3">
    <source>
        <dbReference type="Proteomes" id="UP000649617"/>
    </source>
</evidence>
<name>A0A812IUA9_SYMPI</name>
<dbReference type="EMBL" id="CAJNIZ010000891">
    <property type="protein sequence ID" value="CAE7177730.1"/>
    <property type="molecule type" value="Genomic_DNA"/>
</dbReference>
<sequence>QFDPHSQTFKGVPSLADSGLLSVEVIAEAHGGTARDSFLIDVAPANPDLATVLLNQPETSSSAAPPNWIMAVGILAFSVVTCILAFAVFGVKVSFVNKKRLSRDDGEGDYAPVGQSRVIRCCNAKYENFANKTTEAQLSDDIVRLDDP</sequence>
<dbReference type="Gene3D" id="2.60.40.10">
    <property type="entry name" value="Immunoglobulins"/>
    <property type="match status" value="1"/>
</dbReference>
<dbReference type="OrthoDB" id="10445624at2759"/>
<proteinExistence type="predicted"/>
<keyword evidence="1" id="KW-0472">Membrane</keyword>
<dbReference type="GO" id="GO:0016020">
    <property type="term" value="C:membrane"/>
    <property type="evidence" value="ECO:0007669"/>
    <property type="project" value="InterPro"/>
</dbReference>
<feature type="non-terminal residue" evidence="2">
    <location>
        <position position="1"/>
    </location>
</feature>
<accession>A0A812IUA9</accession>
<dbReference type="SUPFAM" id="SSF49313">
    <property type="entry name" value="Cadherin-like"/>
    <property type="match status" value="1"/>
</dbReference>
<dbReference type="InterPro" id="IPR013783">
    <property type="entry name" value="Ig-like_fold"/>
</dbReference>
<organism evidence="2 3">
    <name type="scientific">Symbiodinium pilosum</name>
    <name type="common">Dinoflagellate</name>
    <dbReference type="NCBI Taxonomy" id="2952"/>
    <lineage>
        <taxon>Eukaryota</taxon>
        <taxon>Sar</taxon>
        <taxon>Alveolata</taxon>
        <taxon>Dinophyceae</taxon>
        <taxon>Suessiales</taxon>
        <taxon>Symbiodiniaceae</taxon>
        <taxon>Symbiodinium</taxon>
    </lineage>
</organism>
<comment type="caution">
    <text evidence="2">The sequence shown here is derived from an EMBL/GenBank/DDBJ whole genome shotgun (WGS) entry which is preliminary data.</text>
</comment>
<keyword evidence="1" id="KW-1133">Transmembrane helix</keyword>
<reference evidence="2" key="1">
    <citation type="submission" date="2021-02" db="EMBL/GenBank/DDBJ databases">
        <authorList>
            <person name="Dougan E. K."/>
            <person name="Rhodes N."/>
            <person name="Thang M."/>
            <person name="Chan C."/>
        </authorList>
    </citation>
    <scope>NUCLEOTIDE SEQUENCE</scope>
</reference>
<evidence type="ECO:0000313" key="2">
    <source>
        <dbReference type="EMBL" id="CAE7177730.1"/>
    </source>
</evidence>
<evidence type="ECO:0008006" key="4">
    <source>
        <dbReference type="Google" id="ProtNLM"/>
    </source>
</evidence>
<gene>
    <name evidence="2" type="ORF">SPIL2461_LOCUS953</name>
</gene>
<keyword evidence="3" id="KW-1185">Reference proteome</keyword>
<keyword evidence="1" id="KW-0812">Transmembrane</keyword>
<feature type="transmembrane region" description="Helical" evidence="1">
    <location>
        <begin position="68"/>
        <end position="91"/>
    </location>
</feature>
<dbReference type="AlphaFoldDB" id="A0A812IUA9"/>
<dbReference type="Proteomes" id="UP000649617">
    <property type="component" value="Unassembled WGS sequence"/>
</dbReference>